<reference evidence="13" key="1">
    <citation type="submission" date="2021-01" db="EMBL/GenBank/DDBJ databases">
        <authorList>
            <person name="Zahm M."/>
            <person name="Roques C."/>
            <person name="Cabau C."/>
            <person name="Klopp C."/>
            <person name="Donnadieu C."/>
            <person name="Jouanno E."/>
            <person name="Lampietro C."/>
            <person name="Louis A."/>
            <person name="Herpin A."/>
            <person name="Echchiki A."/>
            <person name="Berthelot C."/>
            <person name="Parey E."/>
            <person name="Roest-Crollius H."/>
            <person name="Braasch I."/>
            <person name="Postlethwait J."/>
            <person name="Bobe J."/>
            <person name="Montfort J."/>
            <person name="Bouchez O."/>
            <person name="Begum T."/>
            <person name="Mejri S."/>
            <person name="Adams A."/>
            <person name="Chen W.-J."/>
            <person name="Guiguen Y."/>
        </authorList>
    </citation>
    <scope>NUCLEOTIDE SEQUENCE</scope>
    <source>
        <tissue evidence="13">Blood</tissue>
    </source>
</reference>
<gene>
    <name evidence="13" type="ORF">AGOR_G00203130</name>
</gene>
<dbReference type="InterPro" id="IPR036871">
    <property type="entry name" value="PX_dom_sf"/>
</dbReference>
<feature type="domain" description="PX" evidence="12">
    <location>
        <begin position="10"/>
        <end position="127"/>
    </location>
</feature>
<feature type="compositionally biased region" description="Acidic residues" evidence="11">
    <location>
        <begin position="566"/>
        <end position="580"/>
    </location>
</feature>
<feature type="region of interest" description="Disordered" evidence="11">
    <location>
        <begin position="710"/>
        <end position="734"/>
    </location>
</feature>
<sequence>MNKNQEQDEFIAVRVQDPRVQNEGFWNSYVDFKIFLHTNSKAFTAKTSCVRRRYSEFVWLKKKLQKNSGLVPVPDLPGKTPFFSFNNEDFIERRRRGLQLFLDKVVHMTVCLSDSQLHLFLQTQLPVGHIEDCVQGHTPYTVTDAILTYASSNRGWAQEEEGVPMEPSLPAVSYESVDSPAPHLPTLQCEKTLEIKADVEHTHEEDVHDTCDDEGNIGVINRTETSITEKESEEEYFHKVDVHVNSTPAITETEAGENEMQTNEEDLQEAGASVRHACETGAEEGVIEEREAGEVDGLEENGQKKTLFYIGATESAIETSVTTEEIVLVVDVHENDTSVTASAEGAVEEKDASEERSLNENVQQTGPYVSEPVEGAVSERDSNEEAVQEAIPNEHVSALDSRPDQDSEAPVVTLSNSHEEDDANEEVQKSICRKAETHNSSSGEMEGNNDEEGVNEEGVLKEDEDTDVTLIRESEASSEDKPTSQEDVHMVDAHEENSGGIRTLESAVGHEDGSEEDAHKLDAPEKSTSVTGAVVGPTEEIHEENVHEEDDEVEKSTSVTGAVEGPTEDTQEEAHEEDEQETHTSEIQAMEIVVTEKDTSEDFVQETSDHEPNTHEDGCSPDSKSETLDPDACVTVPDNHEADISEEEVCKANAHDEYPVEEAETKEKDDAHEKNTCVTAEMEGTTEDNLEDYVQETNTCDNEACTLDQDSAVLQDSDDIQEEGSSETKEDEFVTKTANASVIGDSETVVLENTQASNSDKVNARTNSLVIMANDTILHSLDGREANGHETENQDAAVHETDCHSDLNGQLESTA</sequence>
<comment type="subcellular location">
    <subcellularLocation>
        <location evidence="2">Cytoplasm</location>
    </subcellularLocation>
    <subcellularLocation>
        <location evidence="10">Endomembrane system</location>
        <topology evidence="10">Peripheral membrane protein</topology>
        <orientation evidence="10">Cytoplasmic side</orientation>
    </subcellularLocation>
    <subcellularLocation>
        <location evidence="1">Endosome</location>
    </subcellularLocation>
</comment>
<dbReference type="InterPro" id="IPR043544">
    <property type="entry name" value="SNX10/11"/>
</dbReference>
<proteinExistence type="inferred from homology"/>
<feature type="compositionally biased region" description="Basic and acidic residues" evidence="11">
    <location>
        <begin position="470"/>
        <end position="497"/>
    </location>
</feature>
<dbReference type="GO" id="GO:1901981">
    <property type="term" value="F:phosphatidylinositol phosphate binding"/>
    <property type="evidence" value="ECO:0007669"/>
    <property type="project" value="TreeGrafter"/>
</dbReference>
<dbReference type="GO" id="GO:0005768">
    <property type="term" value="C:endosome"/>
    <property type="evidence" value="ECO:0007669"/>
    <property type="project" value="UniProtKB-SubCell"/>
</dbReference>
<feature type="compositionally biased region" description="Acidic residues" evidence="11">
    <location>
        <begin position="716"/>
        <end position="725"/>
    </location>
</feature>
<evidence type="ECO:0000256" key="3">
    <source>
        <dbReference type="ARBA" id="ARBA00010883"/>
    </source>
</evidence>
<dbReference type="OrthoDB" id="5227681at2759"/>
<dbReference type="GO" id="GO:0016050">
    <property type="term" value="P:vesicle organization"/>
    <property type="evidence" value="ECO:0007669"/>
    <property type="project" value="TreeGrafter"/>
</dbReference>
<evidence type="ECO:0000256" key="6">
    <source>
        <dbReference type="ARBA" id="ARBA00022753"/>
    </source>
</evidence>
<dbReference type="Gene3D" id="3.30.1520.10">
    <property type="entry name" value="Phox-like domain"/>
    <property type="match status" value="1"/>
</dbReference>
<feature type="region of interest" description="Disordered" evidence="11">
    <location>
        <begin position="782"/>
        <end position="815"/>
    </location>
</feature>
<dbReference type="CDD" id="cd06898">
    <property type="entry name" value="PX_SNX10"/>
    <property type="match status" value="1"/>
</dbReference>
<evidence type="ECO:0000256" key="5">
    <source>
        <dbReference type="ARBA" id="ARBA00022490"/>
    </source>
</evidence>
<feature type="compositionally biased region" description="Basic and acidic residues" evidence="11">
    <location>
        <begin position="347"/>
        <end position="358"/>
    </location>
</feature>
<feature type="region of interest" description="Disordered" evidence="11">
    <location>
        <begin position="339"/>
        <end position="688"/>
    </location>
</feature>
<dbReference type="SUPFAM" id="SSF64268">
    <property type="entry name" value="PX domain"/>
    <property type="match status" value="1"/>
</dbReference>
<dbReference type="Proteomes" id="UP000829720">
    <property type="component" value="Unassembled WGS sequence"/>
</dbReference>
<evidence type="ECO:0000256" key="1">
    <source>
        <dbReference type="ARBA" id="ARBA00004177"/>
    </source>
</evidence>
<feature type="compositionally biased region" description="Basic and acidic residues" evidence="11">
    <location>
        <begin position="638"/>
        <end position="675"/>
    </location>
</feature>
<dbReference type="GO" id="GO:0006886">
    <property type="term" value="P:intracellular protein transport"/>
    <property type="evidence" value="ECO:0007669"/>
    <property type="project" value="InterPro"/>
</dbReference>
<feature type="compositionally biased region" description="Basic and acidic residues" evidence="11">
    <location>
        <begin position="607"/>
        <end position="627"/>
    </location>
</feature>
<evidence type="ECO:0000256" key="11">
    <source>
        <dbReference type="SAM" id="MobiDB-lite"/>
    </source>
</evidence>
<feature type="compositionally biased region" description="Basic and acidic residues" evidence="11">
    <location>
        <begin position="508"/>
        <end position="525"/>
    </location>
</feature>
<keyword evidence="8" id="KW-0446">Lipid-binding</keyword>
<keyword evidence="5" id="KW-0963">Cytoplasm</keyword>
<evidence type="ECO:0000256" key="10">
    <source>
        <dbReference type="ARBA" id="ARBA00029433"/>
    </source>
</evidence>
<dbReference type="SMART" id="SM00312">
    <property type="entry name" value="PX"/>
    <property type="match status" value="1"/>
</dbReference>
<keyword evidence="6" id="KW-0967">Endosome</keyword>
<comment type="caution">
    <text evidence="13">The sequence shown here is derived from an EMBL/GenBank/DDBJ whole genome shotgun (WGS) entry which is preliminary data.</text>
</comment>
<comment type="similarity">
    <text evidence="3">Belongs to the sorting nexin family.</text>
</comment>
<dbReference type="PROSITE" id="PS50195">
    <property type="entry name" value="PX"/>
    <property type="match status" value="1"/>
</dbReference>
<dbReference type="PANTHER" id="PTHR46209">
    <property type="entry name" value="PX DOMAIN-CONTAINING PROTEIN"/>
    <property type="match status" value="1"/>
</dbReference>
<protein>
    <recommendedName>
        <fullName evidence="12">PX domain-containing protein</fullName>
    </recommendedName>
</protein>
<keyword evidence="7" id="KW-0653">Protein transport</keyword>
<dbReference type="Pfam" id="PF00787">
    <property type="entry name" value="PX"/>
    <property type="match status" value="1"/>
</dbReference>
<dbReference type="EMBL" id="JAERUA010000019">
    <property type="protein sequence ID" value="KAI1887146.1"/>
    <property type="molecule type" value="Genomic_DNA"/>
</dbReference>
<keyword evidence="4" id="KW-0813">Transport</keyword>
<evidence type="ECO:0000256" key="8">
    <source>
        <dbReference type="ARBA" id="ARBA00023121"/>
    </source>
</evidence>
<evidence type="ECO:0000256" key="4">
    <source>
        <dbReference type="ARBA" id="ARBA00022448"/>
    </source>
</evidence>
<name>A0A8T3CS01_9TELE</name>
<keyword evidence="14" id="KW-1185">Reference proteome</keyword>
<keyword evidence="9" id="KW-0472">Membrane</keyword>
<evidence type="ECO:0000313" key="14">
    <source>
        <dbReference type="Proteomes" id="UP000829720"/>
    </source>
</evidence>
<evidence type="ECO:0000259" key="12">
    <source>
        <dbReference type="PROSITE" id="PS50195"/>
    </source>
</evidence>
<evidence type="ECO:0000313" key="13">
    <source>
        <dbReference type="EMBL" id="KAI1887146.1"/>
    </source>
</evidence>
<dbReference type="AlphaFoldDB" id="A0A8T3CS01"/>
<evidence type="ECO:0000256" key="2">
    <source>
        <dbReference type="ARBA" id="ARBA00004496"/>
    </source>
</evidence>
<evidence type="ECO:0000256" key="9">
    <source>
        <dbReference type="ARBA" id="ARBA00023136"/>
    </source>
</evidence>
<accession>A0A8T3CS01</accession>
<organism evidence="13 14">
    <name type="scientific">Albula goreensis</name>
    <dbReference type="NCBI Taxonomy" id="1534307"/>
    <lineage>
        <taxon>Eukaryota</taxon>
        <taxon>Metazoa</taxon>
        <taxon>Chordata</taxon>
        <taxon>Craniata</taxon>
        <taxon>Vertebrata</taxon>
        <taxon>Euteleostomi</taxon>
        <taxon>Actinopterygii</taxon>
        <taxon>Neopterygii</taxon>
        <taxon>Teleostei</taxon>
        <taxon>Albuliformes</taxon>
        <taxon>Albulidae</taxon>
        <taxon>Albula</taxon>
    </lineage>
</organism>
<feature type="compositionally biased region" description="Basic and acidic residues" evidence="11">
    <location>
        <begin position="782"/>
        <end position="805"/>
    </location>
</feature>
<evidence type="ECO:0000256" key="7">
    <source>
        <dbReference type="ARBA" id="ARBA00022927"/>
    </source>
</evidence>
<dbReference type="InterPro" id="IPR001683">
    <property type="entry name" value="PX_dom"/>
</dbReference>
<dbReference type="PANTHER" id="PTHR46209:SF1">
    <property type="entry name" value="SORTING NEXIN-11"/>
    <property type="match status" value="1"/>
</dbReference>